<dbReference type="GO" id="GO:0003847">
    <property type="term" value="F:1-alkyl-2-acetylglycerophosphocholine esterase activity"/>
    <property type="evidence" value="ECO:0007669"/>
    <property type="project" value="UniProtKB-EC"/>
</dbReference>
<evidence type="ECO:0000256" key="4">
    <source>
        <dbReference type="ARBA" id="ARBA00023098"/>
    </source>
</evidence>
<protein>
    <recommendedName>
        <fullName evidence="1">1-alkyl-2-acetylglycerophosphocholine esterase</fullName>
        <ecNumber evidence="1">3.1.1.47</ecNumber>
    </recommendedName>
</protein>
<evidence type="ECO:0000256" key="2">
    <source>
        <dbReference type="ARBA" id="ARBA00022801"/>
    </source>
</evidence>
<dbReference type="EC" id="3.1.1.47" evidence="1"/>
<reference evidence="5 6" key="1">
    <citation type="journal article" date="2024" name="Nat. Commun.">
        <title>Phylogenomics reveals the evolutionary origins of lichenization in chlorophyte algae.</title>
        <authorList>
            <person name="Puginier C."/>
            <person name="Libourel C."/>
            <person name="Otte J."/>
            <person name="Skaloud P."/>
            <person name="Haon M."/>
            <person name="Grisel S."/>
            <person name="Petersen M."/>
            <person name="Berrin J.G."/>
            <person name="Delaux P.M."/>
            <person name="Dal Grande F."/>
            <person name="Keller J."/>
        </authorList>
    </citation>
    <scope>NUCLEOTIDE SEQUENCE [LARGE SCALE GENOMIC DNA]</scope>
    <source>
        <strain evidence="5 6">SAG 2523</strain>
    </source>
</reference>
<dbReference type="Gene3D" id="3.40.50.1820">
    <property type="entry name" value="alpha/beta hydrolase"/>
    <property type="match status" value="1"/>
</dbReference>
<keyword evidence="2" id="KW-0378">Hydrolase</keyword>
<dbReference type="EMBL" id="JALJOV010000561">
    <property type="protein sequence ID" value="KAK9862758.1"/>
    <property type="molecule type" value="Genomic_DNA"/>
</dbReference>
<gene>
    <name evidence="5" type="ORF">WJX84_009256</name>
</gene>
<keyword evidence="3" id="KW-0442">Lipid degradation</keyword>
<accession>A0AAW1T1H2</accession>
<evidence type="ECO:0000313" key="6">
    <source>
        <dbReference type="Proteomes" id="UP001485043"/>
    </source>
</evidence>
<organism evidence="5 6">
    <name type="scientific">Apatococcus fuscideae</name>
    <dbReference type="NCBI Taxonomy" id="2026836"/>
    <lineage>
        <taxon>Eukaryota</taxon>
        <taxon>Viridiplantae</taxon>
        <taxon>Chlorophyta</taxon>
        <taxon>core chlorophytes</taxon>
        <taxon>Trebouxiophyceae</taxon>
        <taxon>Chlorellales</taxon>
        <taxon>Chlorellaceae</taxon>
        <taxon>Apatococcus</taxon>
    </lineage>
</organism>
<keyword evidence="6" id="KW-1185">Reference proteome</keyword>
<dbReference type="Proteomes" id="UP001485043">
    <property type="component" value="Unassembled WGS sequence"/>
</dbReference>
<dbReference type="PANTHER" id="PTHR10272">
    <property type="entry name" value="PLATELET-ACTIVATING FACTOR ACETYLHYDROLASE"/>
    <property type="match status" value="1"/>
</dbReference>
<dbReference type="PANTHER" id="PTHR10272:SF0">
    <property type="entry name" value="PLATELET-ACTIVATING FACTOR ACETYLHYDROLASE"/>
    <property type="match status" value="1"/>
</dbReference>
<proteinExistence type="predicted"/>
<evidence type="ECO:0000256" key="3">
    <source>
        <dbReference type="ARBA" id="ARBA00022963"/>
    </source>
</evidence>
<evidence type="ECO:0000256" key="1">
    <source>
        <dbReference type="ARBA" id="ARBA00013201"/>
    </source>
</evidence>
<sequence>MGSWVKIGASQDAGLAQTGCKLPVIIFSHGIGGFQNAYSTLLTELASWGFVVLAMEHADGTASAVQLPNGRFKGYGGWPLKEEGRLAQTRYRAQECENAVGLLKGLSLGSPAPGLRLGSRYASSPVASFKGRLDMDCCAILGHSFGGATAGLLAAQDPAFHCAICLDPWWPALLPECPTLVAWQTSTPILIMGSQDWNNQDKPEGFFAAGAERQKAILRAAKRARQQLSGSHSAEQHARAPGSSHHSFHDVLALFSTYFKSILKTVGFQSVLEPFHGLRLIRRQRLAAGGVQDDDKGLYRQLVGPDAIFILETS</sequence>
<dbReference type="AlphaFoldDB" id="A0AAW1T1H2"/>
<dbReference type="Pfam" id="PF03403">
    <property type="entry name" value="PAF-AH_p_II"/>
    <property type="match status" value="1"/>
</dbReference>
<dbReference type="InterPro" id="IPR029058">
    <property type="entry name" value="AB_hydrolase_fold"/>
</dbReference>
<evidence type="ECO:0000313" key="5">
    <source>
        <dbReference type="EMBL" id="KAK9862758.1"/>
    </source>
</evidence>
<keyword evidence="4" id="KW-0443">Lipid metabolism</keyword>
<dbReference type="GO" id="GO:0016042">
    <property type="term" value="P:lipid catabolic process"/>
    <property type="evidence" value="ECO:0007669"/>
    <property type="project" value="UniProtKB-KW"/>
</dbReference>
<comment type="caution">
    <text evidence="5">The sequence shown here is derived from an EMBL/GenBank/DDBJ whole genome shotgun (WGS) entry which is preliminary data.</text>
</comment>
<name>A0AAW1T1H2_9CHLO</name>
<dbReference type="SUPFAM" id="SSF53474">
    <property type="entry name" value="alpha/beta-Hydrolases"/>
    <property type="match status" value="1"/>
</dbReference>